<dbReference type="Proteomes" id="UP000239907">
    <property type="component" value="Unassembled WGS sequence"/>
</dbReference>
<dbReference type="AlphaFoldDB" id="A0A2S7U0M1"/>
<evidence type="ECO:0000313" key="3">
    <source>
        <dbReference type="Proteomes" id="UP000239907"/>
    </source>
</evidence>
<keyword evidence="1" id="KW-0472">Membrane</keyword>
<keyword evidence="1" id="KW-0812">Transmembrane</keyword>
<organism evidence="2 3">
    <name type="scientific">Rubritalea profundi</name>
    <dbReference type="NCBI Taxonomy" id="1658618"/>
    <lineage>
        <taxon>Bacteria</taxon>
        <taxon>Pseudomonadati</taxon>
        <taxon>Verrucomicrobiota</taxon>
        <taxon>Verrucomicrobiia</taxon>
        <taxon>Verrucomicrobiales</taxon>
        <taxon>Rubritaleaceae</taxon>
        <taxon>Rubritalea</taxon>
    </lineage>
</organism>
<dbReference type="EMBL" id="MQWA01000001">
    <property type="protein sequence ID" value="PQJ27872.1"/>
    <property type="molecule type" value="Genomic_DNA"/>
</dbReference>
<feature type="transmembrane region" description="Helical" evidence="1">
    <location>
        <begin position="76"/>
        <end position="98"/>
    </location>
</feature>
<gene>
    <name evidence="2" type="ORF">BSZ32_04730</name>
</gene>
<protein>
    <submittedName>
        <fullName evidence="2">Uncharacterized protein</fullName>
    </submittedName>
</protein>
<accession>A0A2S7U0M1</accession>
<evidence type="ECO:0000313" key="2">
    <source>
        <dbReference type="EMBL" id="PQJ27872.1"/>
    </source>
</evidence>
<dbReference type="RefSeq" id="WP_105042367.1">
    <property type="nucleotide sequence ID" value="NZ_MQWA01000001.1"/>
</dbReference>
<evidence type="ECO:0000256" key="1">
    <source>
        <dbReference type="SAM" id="Phobius"/>
    </source>
</evidence>
<dbReference type="OrthoDB" id="194555at2"/>
<sequence length="339" mass="38467">MSEQEDSVKKVVHRIEPKQQPIVLSNTSSSQKHEELSNLPKTVNAQYFQQQVSNEDHVENEWGKEASEVQSGRRNLLAGVLVLAAFFLGCVVWALLLVNSAEEVVEAKPAPVSTALSYNEKLELRNATIVAYLRAGTLQEKALYVRNCERVLPLMDAYYKKFPLEPEKARNSIVESPVMGKEGVLWRVVARQKSSQGSQYLLVETQEDGTSRVDWETDVIYQPSDWNAFKAAKSTEAHEFRAKVQIAQLDGFHGFEFSEYNRFRCFRVTLPGSDDYLWAYTEIGSAEDMKMVSMITAGGRRNINTKRAFPVMLELRYPENGQSARCVHLSRLVQAGWLH</sequence>
<comment type="caution">
    <text evidence="2">The sequence shown here is derived from an EMBL/GenBank/DDBJ whole genome shotgun (WGS) entry which is preliminary data.</text>
</comment>
<proteinExistence type="predicted"/>
<keyword evidence="1" id="KW-1133">Transmembrane helix</keyword>
<reference evidence="2 3" key="1">
    <citation type="submission" date="2016-12" db="EMBL/GenBank/DDBJ databases">
        <title>Study of bacterial adaptation to deep sea.</title>
        <authorList>
            <person name="Song J."/>
            <person name="Yoshizawa S."/>
            <person name="Kogure K."/>
        </authorList>
    </citation>
    <scope>NUCLEOTIDE SEQUENCE [LARGE SCALE GENOMIC DNA]</scope>
    <source>
        <strain evidence="2 3">SAORIC-165</strain>
    </source>
</reference>
<keyword evidence="3" id="KW-1185">Reference proteome</keyword>
<name>A0A2S7U0M1_9BACT</name>